<dbReference type="Pfam" id="PF13333">
    <property type="entry name" value="rve_2"/>
    <property type="match status" value="1"/>
</dbReference>
<evidence type="ECO:0000313" key="3">
    <source>
        <dbReference type="Proteomes" id="UP001595719"/>
    </source>
</evidence>
<keyword evidence="3" id="KW-1185">Reference proteome</keyword>
<dbReference type="Proteomes" id="UP001595719">
    <property type="component" value="Unassembled WGS sequence"/>
</dbReference>
<protein>
    <submittedName>
        <fullName evidence="2">IS3 family transposase</fullName>
    </submittedName>
</protein>
<evidence type="ECO:0000313" key="2">
    <source>
        <dbReference type="EMBL" id="MFC4390025.1"/>
    </source>
</evidence>
<dbReference type="RefSeq" id="WP_219071374.1">
    <property type="nucleotide sequence ID" value="NZ_JBHSCO010000001.1"/>
</dbReference>
<dbReference type="NCBIfam" id="NF033516">
    <property type="entry name" value="transpos_IS3"/>
    <property type="match status" value="1"/>
</dbReference>
<dbReference type="PANTHER" id="PTHR46889">
    <property type="entry name" value="TRANSPOSASE INSF FOR INSERTION SEQUENCE IS3B-RELATED"/>
    <property type="match status" value="1"/>
</dbReference>
<proteinExistence type="predicted"/>
<dbReference type="PANTHER" id="PTHR46889:SF4">
    <property type="entry name" value="TRANSPOSASE INSO FOR INSERTION SEQUENCE ELEMENT IS911B-RELATED"/>
    <property type="match status" value="1"/>
</dbReference>
<name>A0ABV8W3Z3_9FLAO</name>
<gene>
    <name evidence="2" type="ORF">ACFOY0_03355</name>
</gene>
<sequence length="385" mass="45263">MEDIRRVHTPEFKKKAVLLSYERKNVTDTAKELDIKPKLLSKWRGIYQKYKEGSFPGEGKKRVYYEDAKIYELEKKLAESQLRLEILKVGLKIKPLGKQAIYNFIDQNKKKYPIGIMCQVLGVSTSMYNLRIQHPLSEREIKVCLLKEAITAVFYEFKQYCGCVLIARELCRRGVKISEDQVTFFMKQLGLKRKVKRKYKVTTESKHKLYISPNILNRQFTTDKPSKVWVSDITYLQIEKRFLYLTVIIDLYDRKIVGWNLSSVLSTTATILPAWNMAVHNRKIREGLLFHSDRGSQYANKLFTSTLKEYKCIQSMSGKGSSIDNAVSESFFNSLKRELIYVQKTLLTPKEMRVEIFEYIENWYNKKRRHTALKYKTIEEFNSGI</sequence>
<accession>A0ABV8W3Z3</accession>
<dbReference type="InterPro" id="IPR048020">
    <property type="entry name" value="Transpos_IS3"/>
</dbReference>
<dbReference type="InterPro" id="IPR001584">
    <property type="entry name" value="Integrase_cat-core"/>
</dbReference>
<feature type="domain" description="Integrase catalytic" evidence="1">
    <location>
        <begin position="221"/>
        <end position="385"/>
    </location>
</feature>
<dbReference type="InterPro" id="IPR002514">
    <property type="entry name" value="Transposase_8"/>
</dbReference>
<organism evidence="2 3">
    <name type="scientific">Flavobacterium quisquiliarum</name>
    <dbReference type="NCBI Taxonomy" id="1834436"/>
    <lineage>
        <taxon>Bacteria</taxon>
        <taxon>Pseudomonadati</taxon>
        <taxon>Bacteroidota</taxon>
        <taxon>Flavobacteriia</taxon>
        <taxon>Flavobacteriales</taxon>
        <taxon>Flavobacteriaceae</taxon>
        <taxon>Flavobacterium</taxon>
    </lineage>
</organism>
<evidence type="ECO:0000259" key="1">
    <source>
        <dbReference type="PROSITE" id="PS50994"/>
    </source>
</evidence>
<dbReference type="PROSITE" id="PS50994">
    <property type="entry name" value="INTEGRASE"/>
    <property type="match status" value="1"/>
</dbReference>
<dbReference type="InterPro" id="IPR050900">
    <property type="entry name" value="Transposase_IS3/IS150/IS904"/>
</dbReference>
<dbReference type="Pfam" id="PF01527">
    <property type="entry name" value="HTH_Tnp_1"/>
    <property type="match status" value="1"/>
</dbReference>
<dbReference type="Pfam" id="PF00665">
    <property type="entry name" value="rve"/>
    <property type="match status" value="1"/>
</dbReference>
<reference evidence="3" key="1">
    <citation type="journal article" date="2019" name="Int. J. Syst. Evol. Microbiol.">
        <title>The Global Catalogue of Microorganisms (GCM) 10K type strain sequencing project: providing services to taxonomists for standard genome sequencing and annotation.</title>
        <authorList>
            <consortium name="The Broad Institute Genomics Platform"/>
            <consortium name="The Broad Institute Genome Sequencing Center for Infectious Disease"/>
            <person name="Wu L."/>
            <person name="Ma J."/>
        </authorList>
    </citation>
    <scope>NUCLEOTIDE SEQUENCE [LARGE SCALE GENOMIC DNA]</scope>
    <source>
        <strain evidence="3">CGMCC 1.15345</strain>
    </source>
</reference>
<dbReference type="EMBL" id="JBHSCO010000001">
    <property type="protein sequence ID" value="MFC4390025.1"/>
    <property type="molecule type" value="Genomic_DNA"/>
</dbReference>
<comment type="caution">
    <text evidence="2">The sequence shown here is derived from an EMBL/GenBank/DDBJ whole genome shotgun (WGS) entry which is preliminary data.</text>
</comment>